<protein>
    <recommendedName>
        <fullName evidence="3">Lysozyme</fullName>
        <ecNumber evidence="3">3.2.1.17</ecNumber>
    </recommendedName>
</protein>
<dbReference type="GO" id="GO:0003796">
    <property type="term" value="F:lysozyme activity"/>
    <property type="evidence" value="ECO:0007669"/>
    <property type="project" value="UniProtKB-EC"/>
</dbReference>
<evidence type="ECO:0000256" key="2">
    <source>
        <dbReference type="ARBA" id="ARBA00022638"/>
    </source>
</evidence>
<dbReference type="GO" id="GO:0031640">
    <property type="term" value="P:killing of cells of another organism"/>
    <property type="evidence" value="ECO:0007669"/>
    <property type="project" value="UniProtKB-KW"/>
</dbReference>
<keyword evidence="3" id="KW-0378">Hydrolase</keyword>
<dbReference type="EMBL" id="JACHBC010000015">
    <property type="protein sequence ID" value="MBB5563914.1"/>
    <property type="molecule type" value="Genomic_DNA"/>
</dbReference>
<dbReference type="Pfam" id="PF00959">
    <property type="entry name" value="Phage_lysozyme"/>
    <property type="match status" value="1"/>
</dbReference>
<dbReference type="GO" id="GO:0042742">
    <property type="term" value="P:defense response to bacterium"/>
    <property type="evidence" value="ECO:0007669"/>
    <property type="project" value="UniProtKB-KW"/>
</dbReference>
<dbReference type="InterPro" id="IPR002196">
    <property type="entry name" value="Glyco_hydro_24"/>
</dbReference>
<dbReference type="Gene3D" id="1.10.530.40">
    <property type="match status" value="1"/>
</dbReference>
<comment type="caution">
    <text evidence="4">The sequence shown here is derived from an EMBL/GenBank/DDBJ whole genome shotgun (WGS) entry which is preliminary data.</text>
</comment>
<evidence type="ECO:0000313" key="5">
    <source>
        <dbReference type="Proteomes" id="UP000528824"/>
    </source>
</evidence>
<proteinExistence type="inferred from homology"/>
<organism evidence="4 5">
    <name type="scientific">Rhizobium lentis</name>
    <dbReference type="NCBI Taxonomy" id="1138194"/>
    <lineage>
        <taxon>Bacteria</taxon>
        <taxon>Pseudomonadati</taxon>
        <taxon>Pseudomonadota</taxon>
        <taxon>Alphaproteobacteria</taxon>
        <taxon>Hyphomicrobiales</taxon>
        <taxon>Rhizobiaceae</taxon>
        <taxon>Rhizobium/Agrobacterium group</taxon>
        <taxon>Rhizobium</taxon>
    </lineage>
</organism>
<keyword evidence="2 3" id="KW-0081">Bacteriolytic enzyme</keyword>
<accession>A0A7W8XJF1</accession>
<sequence length="69" mass="7757">MLKVVVAKQFDRVPAQFRRWTKAGGVVFQGLKNRREAEIVVFFDGKPVPKAAPMQGEDLSLEDVDVKVN</sequence>
<name>A0A7W8XJF1_9HYPH</name>
<dbReference type="InterPro" id="IPR023346">
    <property type="entry name" value="Lysozyme-like_dom_sf"/>
</dbReference>
<reference evidence="4 5" key="1">
    <citation type="submission" date="2020-08" db="EMBL/GenBank/DDBJ databases">
        <title>Genomic Encyclopedia of Type Strains, Phase IV (KMG-V): Genome sequencing to study the core and pangenomes of soil and plant-associated prokaryotes.</title>
        <authorList>
            <person name="Whitman W."/>
        </authorList>
    </citation>
    <scope>NUCLEOTIDE SEQUENCE [LARGE SCALE GENOMIC DNA]</scope>
    <source>
        <strain evidence="4 5">SEMIA 4034</strain>
    </source>
</reference>
<evidence type="ECO:0000256" key="3">
    <source>
        <dbReference type="RuleBase" id="RU003788"/>
    </source>
</evidence>
<dbReference type="EC" id="3.2.1.17" evidence="3"/>
<keyword evidence="1 3" id="KW-0929">Antimicrobial</keyword>
<keyword evidence="5" id="KW-1185">Reference proteome</keyword>
<evidence type="ECO:0000313" key="4">
    <source>
        <dbReference type="EMBL" id="MBB5563914.1"/>
    </source>
</evidence>
<dbReference type="Proteomes" id="UP000528824">
    <property type="component" value="Unassembled WGS sequence"/>
</dbReference>
<comment type="catalytic activity">
    <reaction evidence="3">
        <text>Hydrolysis of (1-&gt;4)-beta-linkages between N-acetylmuramic acid and N-acetyl-D-glucosamine residues in a peptidoglycan and between N-acetyl-D-glucosamine residues in chitodextrins.</text>
        <dbReference type="EC" id="3.2.1.17"/>
    </reaction>
</comment>
<dbReference type="SUPFAM" id="SSF53955">
    <property type="entry name" value="Lysozyme-like"/>
    <property type="match status" value="1"/>
</dbReference>
<dbReference type="AlphaFoldDB" id="A0A7W8XJF1"/>
<comment type="similarity">
    <text evidence="3">Belongs to the glycosyl hydrolase 24 family.</text>
</comment>
<dbReference type="InterPro" id="IPR023347">
    <property type="entry name" value="Lysozyme_dom_sf"/>
</dbReference>
<dbReference type="GO" id="GO:0016998">
    <property type="term" value="P:cell wall macromolecule catabolic process"/>
    <property type="evidence" value="ECO:0007669"/>
    <property type="project" value="InterPro"/>
</dbReference>
<keyword evidence="3" id="KW-0326">Glycosidase</keyword>
<gene>
    <name evidence="4" type="ORF">GGI59_005616</name>
</gene>
<dbReference type="GO" id="GO:0009253">
    <property type="term" value="P:peptidoglycan catabolic process"/>
    <property type="evidence" value="ECO:0007669"/>
    <property type="project" value="InterPro"/>
</dbReference>
<evidence type="ECO:0000256" key="1">
    <source>
        <dbReference type="ARBA" id="ARBA00022529"/>
    </source>
</evidence>